<keyword evidence="3" id="KW-1185">Reference proteome</keyword>
<evidence type="ECO:0000313" key="2">
    <source>
        <dbReference type="EMBL" id="OZS41895.1"/>
    </source>
</evidence>
<dbReference type="RefSeq" id="WP_094958582.1">
    <property type="nucleotide sequence ID" value="NZ_NOIF01000213.1"/>
</dbReference>
<dbReference type="EMBL" id="NOIF01000213">
    <property type="protein sequence ID" value="OZS41895.1"/>
    <property type="molecule type" value="Genomic_DNA"/>
</dbReference>
<name>A0ABX4FTD8_9GAMM</name>
<accession>A0ABX4FTD8</accession>
<gene>
    <name evidence="2" type="ORF">ASV53_21300</name>
</gene>
<dbReference type="Proteomes" id="UP000215999">
    <property type="component" value="Unassembled WGS sequence"/>
</dbReference>
<proteinExistence type="predicted"/>
<organism evidence="2 3">
    <name type="scientific">Photobacterium sanguinicancri</name>
    <dbReference type="NCBI Taxonomy" id="875932"/>
    <lineage>
        <taxon>Bacteria</taxon>
        <taxon>Pseudomonadati</taxon>
        <taxon>Pseudomonadota</taxon>
        <taxon>Gammaproteobacteria</taxon>
        <taxon>Vibrionales</taxon>
        <taxon>Vibrionaceae</taxon>
        <taxon>Photobacterium</taxon>
    </lineage>
</organism>
<reference evidence="2 3" key="1">
    <citation type="journal article" date="2016" name="Antonie Van Leeuwenhoek">
        <title>Photobacterium sanguinicancri sp. nov. isolated from marine animals.</title>
        <authorList>
            <person name="Gomez-Gil B."/>
            <person name="Roque A."/>
            <person name="Rotllant G."/>
            <person name="Romalde J.L."/>
            <person name="Doce A."/>
            <person name="Eggermont M."/>
            <person name="Defoirdt T."/>
        </authorList>
    </citation>
    <scope>NUCLEOTIDE SEQUENCE [LARGE SCALE GENOMIC DNA]</scope>
    <source>
        <strain evidence="2 3">CAIM 1827</strain>
    </source>
</reference>
<protein>
    <submittedName>
        <fullName evidence="2">Transcriptional regulator</fullName>
    </submittedName>
</protein>
<dbReference type="Pfam" id="PF07148">
    <property type="entry name" value="MalM"/>
    <property type="match status" value="1"/>
</dbReference>
<dbReference type="PROSITE" id="PS51257">
    <property type="entry name" value="PROKAR_LIPOPROTEIN"/>
    <property type="match status" value="1"/>
</dbReference>
<keyword evidence="1" id="KW-0732">Signal</keyword>
<evidence type="ECO:0000313" key="3">
    <source>
        <dbReference type="Proteomes" id="UP000215999"/>
    </source>
</evidence>
<sequence>MNKTFPILLLATLLSGCVTSQDEVTTAAKNQVEKNLQSISQIAWTPIQIPSTTKFTIDDTSQHLNNTLSKSAIAAFTVPANRGAITIELKSYADKTIYSPTVQIYNSKNQLIQEYASAQFKYEPAAMLENDRLVGKFTFLPPLTEKEARILVFSTPEDLTKSTTVLHPAKAYAIARSTQPPEIADPVVQHSGSKGQFSLILSSPSLANNQMLSSAPVGDHAPTIKETKGYYLNSIENAVNNGDLNKAMKLLDEAERLGIADARPTFINAVEAKK</sequence>
<comment type="caution">
    <text evidence="2">The sequence shown here is derived from an EMBL/GenBank/DDBJ whole genome shotgun (WGS) entry which is preliminary data.</text>
</comment>
<evidence type="ECO:0000256" key="1">
    <source>
        <dbReference type="SAM" id="SignalP"/>
    </source>
</evidence>
<feature type="chain" id="PRO_5046168868" evidence="1">
    <location>
        <begin position="21"/>
        <end position="274"/>
    </location>
</feature>
<feature type="signal peptide" evidence="1">
    <location>
        <begin position="1"/>
        <end position="20"/>
    </location>
</feature>
<dbReference type="InterPro" id="IPR010794">
    <property type="entry name" value="MalM"/>
</dbReference>